<dbReference type="Pfam" id="PF07183">
    <property type="entry name" value="DUF1403"/>
    <property type="match status" value="1"/>
</dbReference>
<dbReference type="KEGG" id="ret:RHE_PA00133"/>
<dbReference type="Proteomes" id="UP000001936">
    <property type="component" value="Plasmid p42a"/>
</dbReference>
<protein>
    <submittedName>
        <fullName evidence="1">Hypothetical conserved protein</fullName>
    </submittedName>
</protein>
<keyword evidence="1" id="KW-0614">Plasmid</keyword>
<evidence type="ECO:0000313" key="2">
    <source>
        <dbReference type="Proteomes" id="UP000001936"/>
    </source>
</evidence>
<proteinExistence type="predicted"/>
<keyword evidence="2" id="KW-1185">Reference proteome</keyword>
<evidence type="ECO:0000313" key="1">
    <source>
        <dbReference type="EMBL" id="ABC92996.1"/>
    </source>
</evidence>
<reference evidence="1 2" key="1">
    <citation type="journal article" date="2006" name="Proc. Natl. Acad. Sci. U.S.A.">
        <title>The partitioned Rhizobium etli genome: genetic and metabolic redundancy in seven interacting replicons.</title>
        <authorList>
            <person name="Gonzalez V."/>
            <person name="Santamaria R.I."/>
            <person name="Bustos P."/>
            <person name="Hernandez-Gonzalez I."/>
            <person name="Medrano-Soto A."/>
            <person name="Moreno-Hagelsieb G."/>
            <person name="Janga S.C."/>
            <person name="Ramirez M.A."/>
            <person name="Jimenez-Jacinto V."/>
            <person name="Collado-Vides J."/>
            <person name="Davila G."/>
        </authorList>
    </citation>
    <scope>NUCLEOTIDE SEQUENCE [LARGE SCALE GENOMIC DNA]</scope>
    <source>
        <strain evidence="2">ATCC 51251 / DSM 11541 / JCM 21823 / NBRC 15573 / CFN 42</strain>
    </source>
</reference>
<geneLocation type="plasmid" evidence="1 2">
    <name>p42a</name>
</geneLocation>
<dbReference type="InterPro" id="IPR009843">
    <property type="entry name" value="DUF1403"/>
</dbReference>
<dbReference type="EMBL" id="CP000134">
    <property type="protein sequence ID" value="ABC92996.1"/>
    <property type="molecule type" value="Genomic_DNA"/>
</dbReference>
<name>Q2K2L9_RHIEC</name>
<gene>
    <name evidence="1" type="ordered locus">RHE_PA00133</name>
</gene>
<accession>Q2K2L9</accession>
<sequence length="175" mass="19307">MICVISLMNDNGSLSFISPCRQGVRFDPLLVAKTALMFMLFRTDSLIAAAPTTSPWPHRLPGWGLARGRDVSESDAAFAAAIALKSLDDLIRADPPWLGCWRDRLALKSAAVAARMHGRNGEENNHRLELEQCRRPLPLLALPKFGWSRRTAIVFGAASRPRPTPIRTVDPTAPR</sequence>
<dbReference type="AlphaFoldDB" id="Q2K2L9"/>
<organism evidence="1 2">
    <name type="scientific">Rhizobium etli (strain ATCC 51251 / DSM 11541 / JCM 21823 / NBRC 15573 / CFN 42)</name>
    <dbReference type="NCBI Taxonomy" id="347834"/>
    <lineage>
        <taxon>Bacteria</taxon>
        <taxon>Pseudomonadati</taxon>
        <taxon>Pseudomonadota</taxon>
        <taxon>Alphaproteobacteria</taxon>
        <taxon>Hyphomicrobiales</taxon>
        <taxon>Rhizobiaceae</taxon>
        <taxon>Rhizobium/Agrobacterium group</taxon>
        <taxon>Rhizobium</taxon>
    </lineage>
</organism>
<dbReference type="HOGENOM" id="CLU_1531318_0_0_5"/>